<evidence type="ECO:0000313" key="3">
    <source>
        <dbReference type="Proteomes" id="UP001223520"/>
    </source>
</evidence>
<keyword evidence="2" id="KW-0378">Hydrolase</keyword>
<evidence type="ECO:0000259" key="1">
    <source>
        <dbReference type="Pfam" id="PF00961"/>
    </source>
</evidence>
<name>A0AAJ6NXS0_9CYAN</name>
<dbReference type="Gene3D" id="3.10.28.10">
    <property type="entry name" value="Homing endonucleases"/>
    <property type="match status" value="1"/>
</dbReference>
<evidence type="ECO:0000313" key="2">
    <source>
        <dbReference type="EMBL" id="WGV28693.1"/>
    </source>
</evidence>
<dbReference type="Pfam" id="PF00961">
    <property type="entry name" value="LAGLIDADG_1"/>
    <property type="match status" value="1"/>
</dbReference>
<dbReference type="GO" id="GO:0004519">
    <property type="term" value="F:endonuclease activity"/>
    <property type="evidence" value="ECO:0007669"/>
    <property type="project" value="UniProtKB-KW"/>
</dbReference>
<dbReference type="SUPFAM" id="SSF55608">
    <property type="entry name" value="Homing endonucleases"/>
    <property type="match status" value="1"/>
</dbReference>
<dbReference type="InterPro" id="IPR004860">
    <property type="entry name" value="LAGLIDADG_dom"/>
</dbReference>
<dbReference type="InterPro" id="IPR027434">
    <property type="entry name" value="Homing_endonucl"/>
</dbReference>
<dbReference type="Proteomes" id="UP001223520">
    <property type="component" value="Chromosome"/>
</dbReference>
<keyword evidence="2" id="KW-0540">Nuclease</keyword>
<proteinExistence type="predicted"/>
<organism evidence="2 3">
    <name type="scientific">Halotia branconii CENA392</name>
    <dbReference type="NCBI Taxonomy" id="1539056"/>
    <lineage>
        <taxon>Bacteria</taxon>
        <taxon>Bacillati</taxon>
        <taxon>Cyanobacteriota</taxon>
        <taxon>Cyanophyceae</taxon>
        <taxon>Nostocales</taxon>
        <taxon>Nodulariaceae</taxon>
        <taxon>Halotia</taxon>
    </lineage>
</organism>
<feature type="domain" description="Homing endonuclease LAGLIDADG" evidence="1">
    <location>
        <begin position="3"/>
        <end position="60"/>
    </location>
</feature>
<keyword evidence="3" id="KW-1185">Reference proteome</keyword>
<sequence>MQNTLHIGYVTRPYATQKGKPVTYYQVSNNKQLVEIVVPLFELYPLRSKKAKEYLIWKEEVLRKYSYFLNGIPIKATKEEIELTQKSILMLNKLREYNDFEL</sequence>
<dbReference type="AlphaFoldDB" id="A0AAJ6NXS0"/>
<gene>
    <name evidence="2" type="ORF">QI031_02695</name>
</gene>
<protein>
    <submittedName>
        <fullName evidence="2">LAGLIDADG family homing endonuclease</fullName>
    </submittedName>
</protein>
<reference evidence="2 3" key="1">
    <citation type="journal article" date="2023" name="Limnol Oceanogr Lett">
        <title>Environmental adaptations by the intertidal Antarctic cyanobacterium Halotia branconii CENA392 as revealed using long-read genome sequencing.</title>
        <authorList>
            <person name="Dextro R.B."/>
            <person name="Delbaje E."/>
            <person name="Freitas P.N.N."/>
            <person name="Geraldes V."/>
            <person name="Pinto E."/>
            <person name="Long P.F."/>
            <person name="Fiore M.F."/>
        </authorList>
    </citation>
    <scope>NUCLEOTIDE SEQUENCE [LARGE SCALE GENOMIC DNA]</scope>
    <source>
        <strain evidence="2 3">CENA392</strain>
    </source>
</reference>
<dbReference type="KEGG" id="hbq:QI031_02695"/>
<dbReference type="EMBL" id="CP124543">
    <property type="protein sequence ID" value="WGV28693.1"/>
    <property type="molecule type" value="Genomic_DNA"/>
</dbReference>
<accession>A0AAJ6NXS0</accession>
<keyword evidence="2" id="KW-0255">Endonuclease</keyword>